<dbReference type="RefSeq" id="WP_353713897.1">
    <property type="nucleotide sequence ID" value="NZ_CP159307.1"/>
</dbReference>
<proteinExistence type="predicted"/>
<name>A0AAU8GAC7_9CHLR</name>
<gene>
    <name evidence="1" type="ORF">ABV300_05485</name>
</gene>
<dbReference type="InterPro" id="IPR003374">
    <property type="entry name" value="ApbE-like_sf"/>
</dbReference>
<dbReference type="EMBL" id="CP159307">
    <property type="protein sequence ID" value="XCH32624.1"/>
    <property type="molecule type" value="Genomic_DNA"/>
</dbReference>
<dbReference type="InterPro" id="IPR007183">
    <property type="entry name" value="UPF0280"/>
</dbReference>
<reference evidence="1" key="1">
    <citation type="submission" date="2024-06" db="EMBL/GenBank/DDBJ databases">
        <title>A Novel Isolate, Dehalogenimonas sp. Strain 4OHTPN, Dechlorinates Aromatic 4 Hydroxy chlorothalonil by a Novel Reductive Dehalogenase.</title>
        <authorList>
            <person name="Liu G."/>
        </authorList>
    </citation>
    <scope>NUCLEOTIDE SEQUENCE</scope>
    <source>
        <strain evidence="1">4OHTPN</strain>
    </source>
</reference>
<sequence length="243" mass="25538">MSYQPRFYRGQHSSPDLISFSVCIKETNLFIAARCNLERKAYRSVQKHRQTIEQYIACHPEFLTSLAPVEVEPGEPPIICDMAEAALKAGVGPMAAVAGAIAEAVGRDLLEHSSDIIIENGGDLFIKTTRERVVGIHAGDSLFSGKLGLTIRPTETPCGICTSSGTLGHSLSFGKADAVTIVSASASLADAAATACCNRIQSPEDISTALSAARGIEGVSGVIIVIADRIGAAGDVRLVRISD</sequence>
<protein>
    <submittedName>
        <fullName evidence="1">UPF0280 family protein</fullName>
    </submittedName>
</protein>
<dbReference type="SUPFAM" id="SSF143631">
    <property type="entry name" value="ApbE-like"/>
    <property type="match status" value="1"/>
</dbReference>
<accession>A0AAU8GAC7</accession>
<evidence type="ECO:0000313" key="1">
    <source>
        <dbReference type="EMBL" id="XCH32624.1"/>
    </source>
</evidence>
<dbReference type="Gene3D" id="3.10.520.10">
    <property type="entry name" value="ApbE-like domains"/>
    <property type="match status" value="1"/>
</dbReference>
<dbReference type="AlphaFoldDB" id="A0AAU8GAC7"/>
<dbReference type="PIRSF" id="PIRSF006421">
    <property type="entry name" value="UCP006421"/>
    <property type="match status" value="1"/>
</dbReference>
<organism evidence="1">
    <name type="scientific">Dehalogenimonas sp. 4OHTPN</name>
    <dbReference type="NCBI Taxonomy" id="3166643"/>
    <lineage>
        <taxon>Bacteria</taxon>
        <taxon>Bacillati</taxon>
        <taxon>Chloroflexota</taxon>
        <taxon>Dehalococcoidia</taxon>
        <taxon>Dehalococcoidales</taxon>
        <taxon>Dehalococcoidaceae</taxon>
        <taxon>Dehalogenimonas</taxon>
    </lineage>
</organism>
<dbReference type="NCBIfam" id="NF003323">
    <property type="entry name" value="PRK04334.1-3"/>
    <property type="match status" value="1"/>
</dbReference>